<evidence type="ECO:0000313" key="2">
    <source>
        <dbReference type="Proteomes" id="UP000596252"/>
    </source>
</evidence>
<dbReference type="EMBL" id="CP069213">
    <property type="protein sequence ID" value="QRH03345.1"/>
    <property type="molecule type" value="Genomic_DNA"/>
</dbReference>
<keyword evidence="2" id="KW-1185">Reference proteome</keyword>
<dbReference type="Proteomes" id="UP000596252">
    <property type="component" value="Chromosome"/>
</dbReference>
<reference evidence="1 2" key="1">
    <citation type="journal article" date="2012" name="Antonie Van Leeuwenhoek">
        <title>Shewanella litorisediminis sp. nov., a gammaproteobacterium isolated from a tidal flat sediment.</title>
        <authorList>
            <person name="Lee M.H."/>
            <person name="Yoon J.H."/>
        </authorList>
    </citation>
    <scope>NUCLEOTIDE SEQUENCE [LARGE SCALE GENOMIC DNA]</scope>
    <source>
        <strain evidence="1 2">SMK1-12</strain>
    </source>
</reference>
<dbReference type="RefSeq" id="WP_203326900.1">
    <property type="nucleotide sequence ID" value="NZ_CP069213.1"/>
</dbReference>
<evidence type="ECO:0000313" key="1">
    <source>
        <dbReference type="EMBL" id="QRH03345.1"/>
    </source>
</evidence>
<organism evidence="1 2">
    <name type="scientific">Shewanella litorisediminis</name>
    <dbReference type="NCBI Taxonomy" id="1173586"/>
    <lineage>
        <taxon>Bacteria</taxon>
        <taxon>Pseudomonadati</taxon>
        <taxon>Pseudomonadota</taxon>
        <taxon>Gammaproteobacteria</taxon>
        <taxon>Alteromonadales</taxon>
        <taxon>Shewanellaceae</taxon>
        <taxon>Shewanella</taxon>
    </lineage>
</organism>
<accession>A0ABX7G7U7</accession>
<sequence>MKSSIGVAVIVFLVALGILLSDIAEDRSMSVKVTESVAAYDDWECGNQYQLDCKVIFETVINQSYSVQRIRYGKDFMAIKVTQAGISGWIYAGKGIQVSAEPNT</sequence>
<name>A0ABX7G7U7_9GAMM</name>
<gene>
    <name evidence="1" type="ORF">JQC75_08170</name>
</gene>
<protein>
    <recommendedName>
        <fullName evidence="3">SH3 domain-containing protein</fullName>
    </recommendedName>
</protein>
<evidence type="ECO:0008006" key="3">
    <source>
        <dbReference type="Google" id="ProtNLM"/>
    </source>
</evidence>
<proteinExistence type="predicted"/>